<keyword evidence="6" id="KW-0843">Virulence</keyword>
<evidence type="ECO:0000256" key="3">
    <source>
        <dbReference type="ARBA" id="ARBA00010400"/>
    </source>
</evidence>
<evidence type="ECO:0000313" key="8">
    <source>
        <dbReference type="EMBL" id="OWZ03405.1"/>
    </source>
</evidence>
<dbReference type="GO" id="GO:0005576">
    <property type="term" value="C:extracellular region"/>
    <property type="evidence" value="ECO:0007669"/>
    <property type="project" value="UniProtKB-SubCell"/>
</dbReference>
<dbReference type="EMBL" id="NBNE01005541">
    <property type="protein sequence ID" value="OWZ03405.1"/>
    <property type="molecule type" value="Genomic_DNA"/>
</dbReference>
<protein>
    <recommendedName>
        <fullName evidence="7">RxLR effector PexRD54 WY domain-containing protein</fullName>
    </recommendedName>
</protein>
<reference evidence="9" key="1">
    <citation type="submission" date="2017-03" db="EMBL/GenBank/DDBJ databases">
        <title>Phytopthora megakarya and P. palmivora, two closely related causual agents of cacao black pod achieved similar genome size and gene model numbers by different mechanisms.</title>
        <authorList>
            <person name="Ali S."/>
            <person name="Shao J."/>
            <person name="Larry D.J."/>
            <person name="Kronmiller B."/>
            <person name="Shen D."/>
            <person name="Strem M.D."/>
            <person name="Melnick R.L."/>
            <person name="Guiltinan M.J."/>
            <person name="Tyler B.M."/>
            <person name="Meinhardt L.W."/>
            <person name="Bailey B.A."/>
        </authorList>
    </citation>
    <scope>NUCLEOTIDE SEQUENCE [LARGE SCALE GENOMIC DNA]</scope>
    <source>
        <strain evidence="9">zdho120</strain>
    </source>
</reference>
<dbReference type="OrthoDB" id="112632at2759"/>
<dbReference type="Pfam" id="PF22748">
    <property type="entry name" value="PexRD54_WY"/>
    <property type="match status" value="1"/>
</dbReference>
<keyword evidence="9" id="KW-1185">Reference proteome</keyword>
<gene>
    <name evidence="8" type="ORF">PHMEG_00024871</name>
</gene>
<comment type="caution">
    <text evidence="8">The sequence shown here is derived from an EMBL/GenBank/DDBJ whole genome shotgun (WGS) entry which is preliminary data.</text>
</comment>
<evidence type="ECO:0000256" key="6">
    <source>
        <dbReference type="ARBA" id="ARBA00023026"/>
    </source>
</evidence>
<keyword evidence="5" id="KW-0732">Signal</keyword>
<accession>A0A225VDE9</accession>
<dbReference type="InterPro" id="IPR054463">
    <property type="entry name" value="PexRD54_WY"/>
</dbReference>
<keyword evidence="4" id="KW-0964">Secreted</keyword>
<dbReference type="GO" id="GO:0043657">
    <property type="term" value="C:host cell"/>
    <property type="evidence" value="ECO:0007669"/>
    <property type="project" value="UniProtKB-SubCell"/>
</dbReference>
<name>A0A225VDE9_9STRA</name>
<evidence type="ECO:0000256" key="4">
    <source>
        <dbReference type="ARBA" id="ARBA00022525"/>
    </source>
</evidence>
<feature type="domain" description="RxLR effector PexRD54 WY" evidence="7">
    <location>
        <begin position="33"/>
        <end position="73"/>
    </location>
</feature>
<proteinExistence type="inferred from homology"/>
<sequence length="368" mass="41914">MTQYAHDTLAKMFTAAEGVPKMKDLVTSLQAQQRQVWLRADESTNAVYKLLRLDETGTDLFKSPQFSTWTSYVDAFNTKYPEEAVSIFAKLTKNYDDVTLSMMLEAAMKIPRTEVIATNLQAQLQTKRIQAWIASGKSTDYVFKLLKLDETGTNPFKSFQITTWVSYVDAFNKNFPDEAISAMSKVSKTLSKTYDDLTLSDMLEAAKSIPATKKVASELQRQQNQTWLANGKTVDDIFTLFKLNKPSLENLVNPRLGAWSSFVREYNMGVDPGKEASLIATMTSHYTDLGLAQLLQKGKTVDETKKIAEDLQIAQFNRWLYQEKTQDDVIELLGLKLDTWFSNPDRIIVLNYRRFYKAHEVIARPDVI</sequence>
<evidence type="ECO:0000256" key="2">
    <source>
        <dbReference type="ARBA" id="ARBA00004613"/>
    </source>
</evidence>
<comment type="similarity">
    <text evidence="3">Belongs to the RxLR effector family.</text>
</comment>
<evidence type="ECO:0000313" key="9">
    <source>
        <dbReference type="Proteomes" id="UP000198211"/>
    </source>
</evidence>
<dbReference type="Proteomes" id="UP000198211">
    <property type="component" value="Unassembled WGS sequence"/>
</dbReference>
<comment type="subcellular location">
    <subcellularLocation>
        <location evidence="1">Host cell</location>
    </subcellularLocation>
    <subcellularLocation>
        <location evidence="2">Secreted</location>
    </subcellularLocation>
</comment>
<organism evidence="8 9">
    <name type="scientific">Phytophthora megakarya</name>
    <dbReference type="NCBI Taxonomy" id="4795"/>
    <lineage>
        <taxon>Eukaryota</taxon>
        <taxon>Sar</taxon>
        <taxon>Stramenopiles</taxon>
        <taxon>Oomycota</taxon>
        <taxon>Peronosporomycetes</taxon>
        <taxon>Peronosporales</taxon>
        <taxon>Peronosporaceae</taxon>
        <taxon>Phytophthora</taxon>
    </lineage>
</organism>
<evidence type="ECO:0000259" key="7">
    <source>
        <dbReference type="Pfam" id="PF22748"/>
    </source>
</evidence>
<evidence type="ECO:0000256" key="1">
    <source>
        <dbReference type="ARBA" id="ARBA00004340"/>
    </source>
</evidence>
<evidence type="ECO:0000256" key="5">
    <source>
        <dbReference type="ARBA" id="ARBA00022729"/>
    </source>
</evidence>
<dbReference type="AlphaFoldDB" id="A0A225VDE9"/>